<evidence type="ECO:0000259" key="6">
    <source>
        <dbReference type="PROSITE" id="PS50011"/>
    </source>
</evidence>
<dbReference type="InterPro" id="IPR006073">
    <property type="entry name" value="GTP-bd"/>
</dbReference>
<reference evidence="7" key="1">
    <citation type="submission" date="2019-10" db="EMBL/GenBank/DDBJ databases">
        <title>Conservation and host-specific expression of non-tandemly repeated heterogenous ribosome RNA gene in arbuscular mycorrhizal fungi.</title>
        <authorList>
            <person name="Maeda T."/>
            <person name="Kobayashi Y."/>
            <person name="Nakagawa T."/>
            <person name="Ezawa T."/>
            <person name="Yamaguchi K."/>
            <person name="Bino T."/>
            <person name="Nishimoto Y."/>
            <person name="Shigenobu S."/>
            <person name="Kawaguchi M."/>
        </authorList>
    </citation>
    <scope>NUCLEOTIDE SEQUENCE</scope>
    <source>
        <strain evidence="7">HR1</strain>
    </source>
</reference>
<dbReference type="PROSITE" id="PS50011">
    <property type="entry name" value="PROTEIN_KINASE_DOM"/>
    <property type="match status" value="1"/>
</dbReference>
<keyword evidence="4 7" id="KW-0418">Kinase</keyword>
<dbReference type="PANTHER" id="PTHR44329:SF288">
    <property type="entry name" value="MITOGEN-ACTIVATED PROTEIN KINASE KINASE KINASE 20"/>
    <property type="match status" value="1"/>
</dbReference>
<dbReference type="Pfam" id="PF01926">
    <property type="entry name" value="MMR_HSR1"/>
    <property type="match status" value="1"/>
</dbReference>
<name>A0A8H3L203_9GLOM</name>
<dbReference type="GO" id="GO:0005525">
    <property type="term" value="F:GTP binding"/>
    <property type="evidence" value="ECO:0007669"/>
    <property type="project" value="InterPro"/>
</dbReference>
<gene>
    <name evidence="7" type="ORF">RCL2_000758700</name>
</gene>
<dbReference type="Proteomes" id="UP000615446">
    <property type="component" value="Unassembled WGS sequence"/>
</dbReference>
<comment type="caution">
    <text evidence="7">The sequence shown here is derived from an EMBL/GenBank/DDBJ whole genome shotgun (WGS) entry which is preliminary data.</text>
</comment>
<dbReference type="GO" id="GO:0004674">
    <property type="term" value="F:protein serine/threonine kinase activity"/>
    <property type="evidence" value="ECO:0007669"/>
    <property type="project" value="TreeGrafter"/>
</dbReference>
<dbReference type="Gene3D" id="3.40.50.300">
    <property type="entry name" value="P-loop containing nucleotide triphosphate hydrolases"/>
    <property type="match status" value="1"/>
</dbReference>
<dbReference type="EMBL" id="BLAL01000048">
    <property type="protein sequence ID" value="GES80303.1"/>
    <property type="molecule type" value="Genomic_DNA"/>
</dbReference>
<dbReference type="InterPro" id="IPR027417">
    <property type="entry name" value="P-loop_NTPase"/>
</dbReference>
<dbReference type="SUPFAM" id="SSF52540">
    <property type="entry name" value="P-loop containing nucleoside triphosphate hydrolases"/>
    <property type="match status" value="1"/>
</dbReference>
<evidence type="ECO:0000256" key="3">
    <source>
        <dbReference type="ARBA" id="ARBA00022741"/>
    </source>
</evidence>
<dbReference type="InterPro" id="IPR011009">
    <property type="entry name" value="Kinase-like_dom_sf"/>
</dbReference>
<feature type="domain" description="Protein kinase" evidence="6">
    <location>
        <begin position="1261"/>
        <end position="1515"/>
    </location>
</feature>
<evidence type="ECO:0000313" key="7">
    <source>
        <dbReference type="EMBL" id="GES80303.1"/>
    </source>
</evidence>
<dbReference type="Gene3D" id="3.80.10.10">
    <property type="entry name" value="Ribonuclease Inhibitor"/>
    <property type="match status" value="1"/>
</dbReference>
<dbReference type="GO" id="GO:0005524">
    <property type="term" value="F:ATP binding"/>
    <property type="evidence" value="ECO:0007669"/>
    <property type="project" value="UniProtKB-KW"/>
</dbReference>
<dbReference type="InterPro" id="IPR032675">
    <property type="entry name" value="LRR_dom_sf"/>
</dbReference>
<dbReference type="Pfam" id="PF07714">
    <property type="entry name" value="PK_Tyr_Ser-Thr"/>
    <property type="match status" value="1"/>
</dbReference>
<dbReference type="InterPro" id="IPR000719">
    <property type="entry name" value="Prot_kinase_dom"/>
</dbReference>
<dbReference type="Gene3D" id="1.10.510.10">
    <property type="entry name" value="Transferase(Phosphotransferase) domain 1"/>
    <property type="match status" value="1"/>
</dbReference>
<proteinExistence type="inferred from homology"/>
<protein>
    <submittedName>
        <fullName evidence="7">Kinase-like domain-containing protein</fullName>
    </submittedName>
</protein>
<evidence type="ECO:0000256" key="4">
    <source>
        <dbReference type="ARBA" id="ARBA00022777"/>
    </source>
</evidence>
<evidence type="ECO:0000256" key="1">
    <source>
        <dbReference type="ARBA" id="ARBA00008171"/>
    </source>
</evidence>
<evidence type="ECO:0000256" key="2">
    <source>
        <dbReference type="ARBA" id="ARBA00022679"/>
    </source>
</evidence>
<dbReference type="SUPFAM" id="SSF52058">
    <property type="entry name" value="L domain-like"/>
    <property type="match status" value="1"/>
</dbReference>
<organism evidence="7 8">
    <name type="scientific">Rhizophagus clarus</name>
    <dbReference type="NCBI Taxonomy" id="94130"/>
    <lineage>
        <taxon>Eukaryota</taxon>
        <taxon>Fungi</taxon>
        <taxon>Fungi incertae sedis</taxon>
        <taxon>Mucoromycota</taxon>
        <taxon>Glomeromycotina</taxon>
        <taxon>Glomeromycetes</taxon>
        <taxon>Glomerales</taxon>
        <taxon>Glomeraceae</taxon>
        <taxon>Rhizophagus</taxon>
    </lineage>
</organism>
<accession>A0A8H3L203</accession>
<dbReference type="SUPFAM" id="SSF56112">
    <property type="entry name" value="Protein kinase-like (PK-like)"/>
    <property type="match status" value="1"/>
</dbReference>
<dbReference type="InterPro" id="IPR051681">
    <property type="entry name" value="Ser/Thr_Kinases-Pseudokinases"/>
</dbReference>
<comment type="similarity">
    <text evidence="1">Belongs to the protein kinase superfamily. TKL Ser/Thr protein kinase family. ROCO subfamily.</text>
</comment>
<keyword evidence="2" id="KW-0808">Transferase</keyword>
<keyword evidence="5" id="KW-0067">ATP-binding</keyword>
<dbReference type="OrthoDB" id="8954335at2759"/>
<dbReference type="PANTHER" id="PTHR44329">
    <property type="entry name" value="SERINE/THREONINE-PROTEIN KINASE TNNI3K-RELATED"/>
    <property type="match status" value="1"/>
</dbReference>
<sequence length="1550" mass="178773">MLRKNPQKWFDKSYFKEKEEIIDIRKEDIRNIVGGSSNLHGSLKIEDFTKLKSIVLKKLSLTSLEIINCPQLTRVDLSEFIKLESLFVSKCPRLTKLDLSHSQLYELTDLDVSNLIELNCSNTSIEELSLNLCPNIIKVICSNNKKLINLDISNCFKLEFLDCSNCSNSKFTWLDLRNCPENIIIIKPPGLLLTRTKEKTKNILIIGCPDSGKSTLANVLTGTENFKESEYETSEIERFHKEVFEWKGTKYCVIDTKVSNRIAEAACSISGGISHFLLVIGKDFRDEINTLGLIGSDIFENTTIVRTKFSNFKSRVVCEKDKKKLCEESEINAKIVESCKGIIYIDNPPINIPSYDDDDDYDKEDIIRNNKKTREKSRAILLDHLEKVCKEEALLQFGTSNIWPVKPKENRKVKLIDVFDGKSHTIFEIFKCSTQHLIKRFKLNHGFVLNGYDIEPSIQEVIVEDGELKVNLYEGQPLVYTHVDYKNTGLDTCINFPVAEIIYNGNLLESFLKNTDDKNELHKLYGDFIARRFLAGGRLFIENFRITTTAQADILKFYLFCVYNSVKYSTEIQFSNLFPLNLLPKLVTSYGKNLNTHEDLVNWMNDLYQSKKVNCDLISYNDLILISQLKNNTSLVDGGLETFKEKQPEIANFKEKLSLEEWVGDAVNDNLMSWTRDFNLFRGLIINKNEKIEISKKIPIRIIKIPEVNPCVNSYLRIIKPSTKFELALISSNILPNENPDTFPSLESNVKNCTHLLVENDINGHELSTLPLIESNINNHELSTLPLVKSNVNNHELSTLSHDKNKFNSYEISAFPLGKSDDNNYEGYDHVLVKSEKYEIHLNIDSINPTGEFEQAIEEALNSMKPLKALQGVFNEYGLLFSQRIFLGGSLRNILPNRSLSDDNDDADDVDKILKSLEDLGISCLLTQKGRVIEKNDIHDWIQNTNKHLEIAKFGDIIPLYQILKEDQRSKINYILKNNICVIMTGITDLTNLNNDDNEYNKRVDFELPLESEDYQVFGSIVFKDNSELKRLEEIYVNFGLYDFNGFYAVIKNEKKGIDITKCCILWIIIGNPSKLSIFSPSNREFQVNCFKESVKLQPDKLNYTIDTLFTLHEGYTVFAHANHSTNYGYSNVIKLVKWKEKSIDIQIESTYKIESNTNSSNLSDDDINHLENTEIDLHISILTNYDKNLKIDNYEERKCPLNLIGYILSKENFSDEDDINEIPDNKNIKNDCKVFGRSKNAILDKFISENNLKWIPFNKFKNIDCLDEGRLNTVSKAIWVYKHEDKEVVLKYANNLNENLDKSLNRWKYHINCLDSYEIINLYGFTENPTTLNYMAVMDYANKGSLRKNLTKIIEYNWKQKLYILYKIISGLNEIHKKDLIHCDFHSGNILIHKDKEDEEDKIYISGLGLCKPINYIHNDDDIYSVLPYVAPEILNGELYTQASDIYSFSIIMWEFTSGIDHLQLSMSIRKGERPEIIKNTPQCYVNLMKKCWNEDPSERPSALEVKNIIESWIFYSDKIDEELLNNIMEFIIASSIGFNNLKFMISNI</sequence>
<evidence type="ECO:0000256" key="5">
    <source>
        <dbReference type="ARBA" id="ARBA00022840"/>
    </source>
</evidence>
<keyword evidence="3" id="KW-0547">Nucleotide-binding</keyword>
<evidence type="ECO:0000313" key="8">
    <source>
        <dbReference type="Proteomes" id="UP000615446"/>
    </source>
</evidence>
<dbReference type="InterPro" id="IPR001245">
    <property type="entry name" value="Ser-Thr/Tyr_kinase_cat_dom"/>
</dbReference>